<dbReference type="EMBL" id="SGOB01000004">
    <property type="protein sequence ID" value="TRA87500.1"/>
    <property type="molecule type" value="Genomic_DNA"/>
</dbReference>
<comment type="caution">
    <text evidence="2">The sequence shown here is derived from an EMBL/GenBank/DDBJ whole genome shotgun (WGS) entry which is preliminary data.</text>
</comment>
<gene>
    <name evidence="2" type="ORF">EXN24_19245</name>
</gene>
<evidence type="ECO:0000313" key="2">
    <source>
        <dbReference type="EMBL" id="TRA87500.1"/>
    </source>
</evidence>
<proteinExistence type="predicted"/>
<evidence type="ECO:0000256" key="1">
    <source>
        <dbReference type="SAM" id="Phobius"/>
    </source>
</evidence>
<reference evidence="2 3" key="1">
    <citation type="journal article" date="2019" name="Appl. Microbiol. Biotechnol.">
        <title>Differential efficiency of wild type rhizogenic strains for rol gene transformation of plants.</title>
        <authorList>
            <person name="Desmet S."/>
            <person name="De Keyser E."/>
            <person name="Van Vaerenbergh J."/>
            <person name="Baeyen S."/>
            <person name="Van Huylenbroeck J."/>
            <person name="Geelen D."/>
            <person name="Dhooghe E."/>
        </authorList>
    </citation>
    <scope>NUCLEOTIDE SEQUENCE [LARGE SCALE GENOMIC DNA]</scope>
    <source>
        <strain evidence="2 3">B 4.1</strain>
    </source>
</reference>
<sequence length="89" mass="9854">MTLMTAAVILFFALPVATPSVVVLMALGRKSYLEYAALGGVCPILTLAWFNGHYEIWELFSLAGLILFLIGAVSAYPIWAMCTDRWRIL</sequence>
<protein>
    <submittedName>
        <fullName evidence="2">Uncharacterized protein</fullName>
    </submittedName>
</protein>
<feature type="transmembrane region" description="Helical" evidence="1">
    <location>
        <begin position="32"/>
        <end position="50"/>
    </location>
</feature>
<feature type="transmembrane region" description="Helical" evidence="1">
    <location>
        <begin position="6"/>
        <end position="27"/>
    </location>
</feature>
<keyword evidence="1" id="KW-0472">Membrane</keyword>
<dbReference type="AlphaFoldDB" id="A0AA95AH92"/>
<keyword evidence="1" id="KW-1133">Transmembrane helix</keyword>
<dbReference type="Proteomes" id="UP000320858">
    <property type="component" value="Unassembled WGS sequence"/>
</dbReference>
<dbReference type="RefSeq" id="WP_142851447.1">
    <property type="nucleotide sequence ID" value="NZ_SGOB01000004.1"/>
</dbReference>
<keyword evidence="1" id="KW-0812">Transmembrane</keyword>
<accession>A0AA95AH92</accession>
<name>A0AA95AH92_RHIRH</name>
<feature type="transmembrane region" description="Helical" evidence="1">
    <location>
        <begin position="56"/>
        <end position="79"/>
    </location>
</feature>
<evidence type="ECO:0000313" key="3">
    <source>
        <dbReference type="Proteomes" id="UP000320858"/>
    </source>
</evidence>
<organism evidence="2 3">
    <name type="scientific">Rhizobium rhizogenes</name>
    <name type="common">Agrobacterium rhizogenes</name>
    <dbReference type="NCBI Taxonomy" id="359"/>
    <lineage>
        <taxon>Bacteria</taxon>
        <taxon>Pseudomonadati</taxon>
        <taxon>Pseudomonadota</taxon>
        <taxon>Alphaproteobacteria</taxon>
        <taxon>Hyphomicrobiales</taxon>
        <taxon>Rhizobiaceae</taxon>
        <taxon>Rhizobium/Agrobacterium group</taxon>
        <taxon>Rhizobium</taxon>
    </lineage>
</organism>